<dbReference type="InterPro" id="IPR029063">
    <property type="entry name" value="SAM-dependent_MTases_sf"/>
</dbReference>
<organism evidence="1 2">
    <name type="scientific">Aspergillus eucalypticola (strain CBS 122712 / IBT 29274)</name>
    <dbReference type="NCBI Taxonomy" id="1448314"/>
    <lineage>
        <taxon>Eukaryota</taxon>
        <taxon>Fungi</taxon>
        <taxon>Dikarya</taxon>
        <taxon>Ascomycota</taxon>
        <taxon>Pezizomycotina</taxon>
        <taxon>Eurotiomycetes</taxon>
        <taxon>Eurotiomycetidae</taxon>
        <taxon>Eurotiales</taxon>
        <taxon>Aspergillaceae</taxon>
        <taxon>Aspergillus</taxon>
        <taxon>Aspergillus subgen. Circumdati</taxon>
    </lineage>
</organism>
<evidence type="ECO:0000313" key="1">
    <source>
        <dbReference type="EMBL" id="PWY70776.1"/>
    </source>
</evidence>
<dbReference type="OrthoDB" id="4510389at2759"/>
<dbReference type="EMBL" id="MSFU01000016">
    <property type="protein sequence ID" value="PWY70776.1"/>
    <property type="molecule type" value="Genomic_DNA"/>
</dbReference>
<protein>
    <recommendedName>
        <fullName evidence="3">S-adenosyl-L-methionine-dependent methyltransferase</fullName>
    </recommendedName>
</protein>
<gene>
    <name evidence="1" type="ORF">BO83DRAFT_389982</name>
</gene>
<dbReference type="GeneID" id="37054793"/>
<sequence length="115" mass="12483">MAAPTIFTGEAHPLQVLRQDQILEFCAITDSLEYADAVALFGHSNPVMRVLEVGAGTGGTTRKILQALTSSNGERLYSSCTYSDVSAGFLTTAQEQFADCEGSLRFPRQETLIMF</sequence>
<dbReference type="VEuPathDB" id="FungiDB:BO83DRAFT_389982"/>
<dbReference type="Gene3D" id="3.40.50.150">
    <property type="entry name" value="Vaccinia Virus protein VP39"/>
    <property type="match status" value="1"/>
</dbReference>
<dbReference type="Proteomes" id="UP000246171">
    <property type="component" value="Unassembled WGS sequence"/>
</dbReference>
<comment type="caution">
    <text evidence="1">The sequence shown here is derived from an EMBL/GenBank/DDBJ whole genome shotgun (WGS) entry which is preliminary data.</text>
</comment>
<reference evidence="1" key="1">
    <citation type="submission" date="2016-12" db="EMBL/GenBank/DDBJ databases">
        <title>The genomes of Aspergillus section Nigri reveals drivers in fungal speciation.</title>
        <authorList>
            <consortium name="DOE Joint Genome Institute"/>
            <person name="Vesth T.C."/>
            <person name="Nybo J."/>
            <person name="Theobald S."/>
            <person name="Brandl J."/>
            <person name="Frisvad J.C."/>
            <person name="Nielsen K.F."/>
            <person name="Lyhne E.K."/>
            <person name="Kogle M.E."/>
            <person name="Kuo A."/>
            <person name="Riley R."/>
            <person name="Clum A."/>
            <person name="Nolan M."/>
            <person name="Lipzen A."/>
            <person name="Salamov A."/>
            <person name="Henrissat B."/>
            <person name="Wiebenga A."/>
            <person name="De vries R.P."/>
            <person name="Grigoriev I.V."/>
            <person name="Mortensen U.H."/>
            <person name="Andersen M.R."/>
            <person name="Baker S.E."/>
        </authorList>
    </citation>
    <scope>NUCLEOTIDE SEQUENCE</scope>
    <source>
        <strain evidence="1">CBS 122712</strain>
    </source>
</reference>
<dbReference type="AlphaFoldDB" id="A0A317V9D7"/>
<evidence type="ECO:0000313" key="2">
    <source>
        <dbReference type="Proteomes" id="UP000246171"/>
    </source>
</evidence>
<keyword evidence="2" id="KW-1185">Reference proteome</keyword>
<name>A0A317V9D7_ASPEC</name>
<evidence type="ECO:0008006" key="3">
    <source>
        <dbReference type="Google" id="ProtNLM"/>
    </source>
</evidence>
<dbReference type="RefSeq" id="XP_025387113.1">
    <property type="nucleotide sequence ID" value="XM_025532831.1"/>
</dbReference>
<proteinExistence type="predicted"/>
<accession>A0A317V9D7</accession>
<dbReference type="SUPFAM" id="SSF53335">
    <property type="entry name" value="S-adenosyl-L-methionine-dependent methyltransferases"/>
    <property type="match status" value="1"/>
</dbReference>